<evidence type="ECO:0000313" key="2">
    <source>
        <dbReference type="Proteomes" id="UP000199339"/>
    </source>
</evidence>
<name>A0A1I4T4S4_9GAMM</name>
<protein>
    <submittedName>
        <fullName evidence="1">Uncharacterized protein</fullName>
    </submittedName>
</protein>
<reference evidence="2" key="1">
    <citation type="submission" date="2016-10" db="EMBL/GenBank/DDBJ databases">
        <authorList>
            <person name="Varghese N."/>
            <person name="Submissions S."/>
        </authorList>
    </citation>
    <scope>NUCLEOTIDE SEQUENCE [LARGE SCALE GENOMIC DNA]</scope>
    <source>
        <strain evidence="2">CGMCC 1.6775</strain>
    </source>
</reference>
<accession>A0A1I4T4S4</accession>
<dbReference type="EMBL" id="FOUR01000002">
    <property type="protein sequence ID" value="SFM71613.1"/>
    <property type="molecule type" value="Genomic_DNA"/>
</dbReference>
<dbReference type="AlphaFoldDB" id="A0A1I4T4S4"/>
<keyword evidence="2" id="KW-1185">Reference proteome</keyword>
<dbReference type="Proteomes" id="UP000199339">
    <property type="component" value="Unassembled WGS sequence"/>
</dbReference>
<dbReference type="RefSeq" id="WP_091999649.1">
    <property type="nucleotide sequence ID" value="NZ_FOUR01000002.1"/>
</dbReference>
<organism evidence="1 2">
    <name type="scientific">Marinobacter pelagius</name>
    <dbReference type="NCBI Taxonomy" id="379482"/>
    <lineage>
        <taxon>Bacteria</taxon>
        <taxon>Pseudomonadati</taxon>
        <taxon>Pseudomonadota</taxon>
        <taxon>Gammaproteobacteria</taxon>
        <taxon>Pseudomonadales</taxon>
        <taxon>Marinobacteraceae</taxon>
        <taxon>Marinobacter</taxon>
    </lineage>
</organism>
<sequence length="115" mass="12416">MSAKYLAPDVGDRQFLDNNAIARQRFNHKETVNGTSDWIVIPPGPDEFTVSVDPSAGTARVEYTQDTIQEAEAGTATSQPWPDGDVSTYADGVMANSVTAVRCVSTADTNFRVTM</sequence>
<proteinExistence type="predicted"/>
<evidence type="ECO:0000313" key="1">
    <source>
        <dbReference type="EMBL" id="SFM71613.1"/>
    </source>
</evidence>
<gene>
    <name evidence="1" type="ORF">SAMN04487961_0997</name>
</gene>